<reference evidence="1" key="1">
    <citation type="submission" date="2015-12" db="EMBL/GenBank/DDBJ databases">
        <title>Update maize B73 reference genome by single molecule sequencing technologies.</title>
        <authorList>
            <consortium name="Maize Genome Sequencing Project"/>
            <person name="Ware D."/>
        </authorList>
    </citation>
    <scope>NUCLEOTIDE SEQUENCE [LARGE SCALE GENOMIC DNA]</scope>
    <source>
        <tissue evidence="1">Seedling</tissue>
    </source>
</reference>
<dbReference type="ExpressionAtlas" id="A0A1D6L5U2">
    <property type="expression patterns" value="baseline"/>
</dbReference>
<protein>
    <submittedName>
        <fullName evidence="1">Uncharacterized protein</fullName>
    </submittedName>
</protein>
<dbReference type="AlphaFoldDB" id="A0A1D6L5U2"/>
<accession>A0A1D6L5U2</accession>
<gene>
    <name evidence="1" type="ORF">ZEAMMB73_Zm00001d034157</name>
</gene>
<dbReference type="EMBL" id="CM007647">
    <property type="protein sequence ID" value="ONM09659.1"/>
    <property type="molecule type" value="Genomic_DNA"/>
</dbReference>
<organism evidence="1">
    <name type="scientific">Zea mays</name>
    <name type="common">Maize</name>
    <dbReference type="NCBI Taxonomy" id="4577"/>
    <lineage>
        <taxon>Eukaryota</taxon>
        <taxon>Viridiplantae</taxon>
        <taxon>Streptophyta</taxon>
        <taxon>Embryophyta</taxon>
        <taxon>Tracheophyta</taxon>
        <taxon>Spermatophyta</taxon>
        <taxon>Magnoliopsida</taxon>
        <taxon>Liliopsida</taxon>
        <taxon>Poales</taxon>
        <taxon>Poaceae</taxon>
        <taxon>PACMAD clade</taxon>
        <taxon>Panicoideae</taxon>
        <taxon>Andropogonodae</taxon>
        <taxon>Andropogoneae</taxon>
        <taxon>Tripsacinae</taxon>
        <taxon>Zea</taxon>
    </lineage>
</organism>
<dbReference type="EMBL" id="CM007647">
    <property type="protein sequence ID" value="ONM09655.1"/>
    <property type="molecule type" value="Genomic_DNA"/>
</dbReference>
<proteinExistence type="predicted"/>
<name>A0A1D6L5U2_MAIZE</name>
<evidence type="ECO:0000313" key="1">
    <source>
        <dbReference type="EMBL" id="ONM09659.1"/>
    </source>
</evidence>
<sequence>MDQVLQTILQILDTFMALSEDTHGEIILYLRIPLIFAQLMVVSCSGFDNSSLLNDFRKLYQLMCGGPGQGVVVALVRYPRRQAAYSKIPPPRTPLRGGHGH</sequence>
<dbReference type="EMBL" id="CM007647">
    <property type="protein sequence ID" value="ONM09668.1"/>
    <property type="molecule type" value="Genomic_DNA"/>
</dbReference>
<dbReference type="EMBL" id="CM007647">
    <property type="protein sequence ID" value="ONM09662.1"/>
    <property type="molecule type" value="Genomic_DNA"/>
</dbReference>
<dbReference type="EMBL" id="CM007647">
    <property type="protein sequence ID" value="ONM09665.1"/>
    <property type="molecule type" value="Genomic_DNA"/>
</dbReference>